<organism evidence="1 2">
    <name type="scientific">Methylobacterium adhaesivum</name>
    <dbReference type="NCBI Taxonomy" id="333297"/>
    <lineage>
        <taxon>Bacteria</taxon>
        <taxon>Pseudomonadati</taxon>
        <taxon>Pseudomonadota</taxon>
        <taxon>Alphaproteobacteria</taxon>
        <taxon>Hyphomicrobiales</taxon>
        <taxon>Methylobacteriaceae</taxon>
        <taxon>Methylobacterium</taxon>
    </lineage>
</organism>
<evidence type="ECO:0000313" key="1">
    <source>
        <dbReference type="EMBL" id="MDN3593095.1"/>
    </source>
</evidence>
<comment type="caution">
    <text evidence="1">The sequence shown here is derived from an EMBL/GenBank/DDBJ whole genome shotgun (WGS) entry which is preliminary data.</text>
</comment>
<dbReference type="Proteomes" id="UP001224644">
    <property type="component" value="Unassembled WGS sequence"/>
</dbReference>
<dbReference type="EMBL" id="JAUFPX010000032">
    <property type="protein sequence ID" value="MDN3593095.1"/>
    <property type="molecule type" value="Genomic_DNA"/>
</dbReference>
<dbReference type="RefSeq" id="WP_238228480.1">
    <property type="nucleotide sequence ID" value="NZ_BPQD01000050.1"/>
</dbReference>
<name>A0ABT8BMW5_9HYPH</name>
<keyword evidence="2" id="KW-1185">Reference proteome</keyword>
<sequence>MDIKPADAWGAFASGLDPCERRARTRALNVIVRMHTGPRGDDICRTLRHAEDDAGLLPWASTLLNALAPLDRRRVWGAYAAFTRPAERLPA</sequence>
<evidence type="ECO:0000313" key="2">
    <source>
        <dbReference type="Proteomes" id="UP001224644"/>
    </source>
</evidence>
<gene>
    <name evidence="1" type="ORF">QWZ12_21070</name>
</gene>
<reference evidence="2" key="1">
    <citation type="journal article" date="2019" name="Int. J. Syst. Evol. Microbiol.">
        <title>The Global Catalogue of Microorganisms (GCM) 10K type strain sequencing project: providing services to taxonomists for standard genome sequencing and annotation.</title>
        <authorList>
            <consortium name="The Broad Institute Genomics Platform"/>
            <consortium name="The Broad Institute Genome Sequencing Center for Infectious Disease"/>
            <person name="Wu L."/>
            <person name="Ma J."/>
        </authorList>
    </citation>
    <scope>NUCLEOTIDE SEQUENCE [LARGE SCALE GENOMIC DNA]</scope>
    <source>
        <strain evidence="2">CECT 7069</strain>
    </source>
</reference>
<protein>
    <submittedName>
        <fullName evidence="1">Uncharacterized protein</fullName>
    </submittedName>
</protein>
<accession>A0ABT8BMW5</accession>
<proteinExistence type="predicted"/>